<feature type="non-terminal residue" evidence="2">
    <location>
        <position position="1"/>
    </location>
</feature>
<organism evidence="2 3">
    <name type="scientific">Eschrichtius robustus</name>
    <name type="common">California gray whale</name>
    <name type="synonym">Eschrichtius gibbosus</name>
    <dbReference type="NCBI Taxonomy" id="9764"/>
    <lineage>
        <taxon>Eukaryota</taxon>
        <taxon>Metazoa</taxon>
        <taxon>Chordata</taxon>
        <taxon>Craniata</taxon>
        <taxon>Vertebrata</taxon>
        <taxon>Euteleostomi</taxon>
        <taxon>Mammalia</taxon>
        <taxon>Eutheria</taxon>
        <taxon>Laurasiatheria</taxon>
        <taxon>Artiodactyla</taxon>
        <taxon>Whippomorpha</taxon>
        <taxon>Cetacea</taxon>
        <taxon>Mysticeti</taxon>
        <taxon>Eschrichtiidae</taxon>
        <taxon>Eschrichtius</taxon>
    </lineage>
</organism>
<accession>A0AB34HNU2</accession>
<sequence length="321" mass="34299">RGPGSEQAGGLPRSHSQEGRGRTGQGRGQGCSRRIQLFPAAASPFPAARPRPARRPAPPASAQEQEEPPGAPQDACAEGARHGKLRSPGRESAIRGFGPAGSSVYKHTARPPARGQQAAEKKLGQHLNRGHVGPLAEDQLSRIPGLLPHGHRGWKYDSGPCFVGQRQDVVRWPLSVDHVVKRPAFLVALTHYRAIKGQGVLTPALGWVQERSGVQLKQAFGRSFQRRVPIFYEAAVRRNGLSPPGAVAEDEPCAAWDDATIGLPASASTGEAGALGQATPKFHLHPDPGYVTDTLRHCLDHSELGFLVPDGLNLHPDSFAM</sequence>
<keyword evidence="3" id="KW-1185">Reference proteome</keyword>
<comment type="caution">
    <text evidence="2">The sequence shown here is derived from an EMBL/GenBank/DDBJ whole genome shotgun (WGS) entry which is preliminary data.</text>
</comment>
<dbReference type="EMBL" id="JAIQCJ010001083">
    <property type="protein sequence ID" value="KAJ8792681.1"/>
    <property type="molecule type" value="Genomic_DNA"/>
</dbReference>
<gene>
    <name evidence="2" type="ORF">J1605_019501</name>
</gene>
<proteinExistence type="predicted"/>
<evidence type="ECO:0000256" key="1">
    <source>
        <dbReference type="SAM" id="MobiDB-lite"/>
    </source>
</evidence>
<evidence type="ECO:0000313" key="3">
    <source>
        <dbReference type="Proteomes" id="UP001159641"/>
    </source>
</evidence>
<feature type="region of interest" description="Disordered" evidence="1">
    <location>
        <begin position="1"/>
        <end position="122"/>
    </location>
</feature>
<reference evidence="2 3" key="1">
    <citation type="submission" date="2022-11" db="EMBL/GenBank/DDBJ databases">
        <title>Whole genome sequence of Eschrichtius robustus ER-17-0199.</title>
        <authorList>
            <person name="Bruniche-Olsen A."/>
            <person name="Black A.N."/>
            <person name="Fields C.J."/>
            <person name="Walden K."/>
            <person name="Dewoody J.A."/>
        </authorList>
    </citation>
    <scope>NUCLEOTIDE SEQUENCE [LARGE SCALE GENOMIC DNA]</scope>
    <source>
        <strain evidence="2">ER-17-0199</strain>
        <tissue evidence="2">Blubber</tissue>
    </source>
</reference>
<dbReference type="AlphaFoldDB" id="A0AB34HNU2"/>
<feature type="compositionally biased region" description="Low complexity" evidence="1">
    <location>
        <begin position="30"/>
        <end position="50"/>
    </location>
</feature>
<protein>
    <submittedName>
        <fullName evidence="2">Uncharacterized protein</fullName>
    </submittedName>
</protein>
<name>A0AB34HNU2_ESCRO</name>
<evidence type="ECO:0000313" key="2">
    <source>
        <dbReference type="EMBL" id="KAJ8792681.1"/>
    </source>
</evidence>
<dbReference type="Proteomes" id="UP001159641">
    <property type="component" value="Unassembled WGS sequence"/>
</dbReference>